<evidence type="ECO:0000313" key="3">
    <source>
        <dbReference type="Proteomes" id="UP000002770"/>
    </source>
</evidence>
<evidence type="ECO:0000313" key="2">
    <source>
        <dbReference type="EMBL" id="EHL32813.1"/>
    </source>
</evidence>
<organism evidence="2 3">
    <name type="scientific">Legionella drancourtii LLAP12</name>
    <dbReference type="NCBI Taxonomy" id="658187"/>
    <lineage>
        <taxon>Bacteria</taxon>
        <taxon>Pseudomonadati</taxon>
        <taxon>Pseudomonadota</taxon>
        <taxon>Gammaproteobacteria</taxon>
        <taxon>Legionellales</taxon>
        <taxon>Legionellaceae</taxon>
        <taxon>Legionella</taxon>
    </lineage>
</organism>
<dbReference type="InParanoid" id="G9EIP5"/>
<dbReference type="Proteomes" id="UP000002770">
    <property type="component" value="Unassembled WGS sequence"/>
</dbReference>
<protein>
    <submittedName>
        <fullName evidence="2">Uncharacterized protein</fullName>
    </submittedName>
</protein>
<keyword evidence="3" id="KW-1185">Reference proteome</keyword>
<feature type="compositionally biased region" description="Basic residues" evidence="1">
    <location>
        <begin position="13"/>
        <end position="22"/>
    </location>
</feature>
<sequence length="67" mass="7176">MGSSSQSAGRFHQSSKIKHSNKKATHLINAYSSRLATVLGSTVPPDKSNEIKGIPRIYPPIASIGRT</sequence>
<feature type="compositionally biased region" description="Polar residues" evidence="1">
    <location>
        <begin position="1"/>
        <end position="12"/>
    </location>
</feature>
<dbReference type="AlphaFoldDB" id="G9EIP5"/>
<name>G9EIP5_9GAMM</name>
<dbReference type="HOGENOM" id="CLU_2807141_0_0_6"/>
<reference evidence="2 3" key="1">
    <citation type="journal article" date="2011" name="BMC Genomics">
        <title>Insight into cross-talk between intra-amoebal pathogens.</title>
        <authorList>
            <person name="Gimenez G."/>
            <person name="Bertelli C."/>
            <person name="Moliner C."/>
            <person name="Robert C."/>
            <person name="Raoult D."/>
            <person name="Fournier P.E."/>
            <person name="Greub G."/>
        </authorList>
    </citation>
    <scope>NUCLEOTIDE SEQUENCE [LARGE SCALE GENOMIC DNA]</scope>
    <source>
        <strain evidence="2 3">LLAP12</strain>
    </source>
</reference>
<evidence type="ECO:0000256" key="1">
    <source>
        <dbReference type="SAM" id="MobiDB-lite"/>
    </source>
</evidence>
<accession>G9EIP5</accession>
<dbReference type="STRING" id="658187.LDG_5051"/>
<gene>
    <name evidence="2" type="ORF">LDG_5051</name>
</gene>
<proteinExistence type="predicted"/>
<dbReference type="EMBL" id="JH413793">
    <property type="protein sequence ID" value="EHL32813.1"/>
    <property type="molecule type" value="Genomic_DNA"/>
</dbReference>
<feature type="region of interest" description="Disordered" evidence="1">
    <location>
        <begin position="1"/>
        <end position="22"/>
    </location>
</feature>